<name>A0A8J7VT21_9GAMM</name>
<reference evidence="6" key="2">
    <citation type="submission" date="2021-04" db="EMBL/GenBank/DDBJ databases">
        <authorList>
            <person name="Karlyshev A.V."/>
        </authorList>
    </citation>
    <scope>NUCLEOTIDE SEQUENCE</scope>
    <source>
        <strain evidence="6">LMG 29479</strain>
    </source>
</reference>
<dbReference type="InterPro" id="IPR036770">
    <property type="entry name" value="Ankyrin_rpt-contain_sf"/>
</dbReference>
<protein>
    <submittedName>
        <fullName evidence="6">Quinoprotein dehydrogenase-associated putative ABC transporter substrate-binding protein</fullName>
    </submittedName>
</protein>
<sequence length="566" mass="59807">MGMPVGTSGASGAPRQAGGAFGRPGRVRAPRGRGRARLGAALLALLAAGGAQAAPAGQQAATPQALRICADPGNMPLSNRAGEGFQNRIAEVLGEAMGLPVEYFWKTYYQLGLARNTINAGNCDVLMDMTSDFEMGLATRPLYRSTYVLVTRKGIDLELDSLDDPRLRKLRVGVFQSSPARQALYDHGVRGEVQYLFYDSAARPEDHPGKLVEEVAAGRLDAAESWGPVAGYYARRAGLPMHPLNVLDDEVLEYSVSLAVARDNRALKERLEQAMVAERDAIRAILDEYNVPLVQCAECVVSGALPSHGPYPEATDTGFRPQASPQALTAMQARLARGATPDAELENAIVGMDPGRIAWLLEHGADADAAMAQGGNALHLAIRNEQPQLVRQLLEAGADVEARNRDGWTPLMLAAWQDQPEAVDLLLGHGADVGAVGGDGWTALTLAITYGDGEMVRRLVEAGADADAANPSGFTPLMFAVTRNQPDTLDLLLTRGAAVDRANAAGVTPLMMAAAGAQEPLVRRLLAAGADPGLRDAQGNSAADIARRAGSPDLARTLDEAIAPVR</sequence>
<feature type="repeat" description="ANK" evidence="3">
    <location>
        <begin position="505"/>
        <end position="537"/>
    </location>
</feature>
<dbReference type="InterPro" id="IPR022448">
    <property type="entry name" value="Quinoprotein_dehydrogenase"/>
</dbReference>
<dbReference type="InterPro" id="IPR001638">
    <property type="entry name" value="Solute-binding_3/MltF_N"/>
</dbReference>
<dbReference type="Gene3D" id="3.40.190.10">
    <property type="entry name" value="Periplasmic binding protein-like II"/>
    <property type="match status" value="2"/>
</dbReference>
<dbReference type="PROSITE" id="PS50297">
    <property type="entry name" value="ANK_REP_REGION"/>
    <property type="match status" value="5"/>
</dbReference>
<dbReference type="PANTHER" id="PTHR24198">
    <property type="entry name" value="ANKYRIN REPEAT AND PROTEIN KINASE DOMAIN-CONTAINING PROTEIN"/>
    <property type="match status" value="1"/>
</dbReference>
<proteinExistence type="predicted"/>
<accession>A0A8J7VT21</accession>
<dbReference type="InterPro" id="IPR002110">
    <property type="entry name" value="Ankyrin_rpt"/>
</dbReference>
<organism evidence="6">
    <name type="scientific">Coralloluteibacterium stylophorae</name>
    <dbReference type="NCBI Taxonomy" id="1776034"/>
    <lineage>
        <taxon>Bacteria</taxon>
        <taxon>Pseudomonadati</taxon>
        <taxon>Pseudomonadota</taxon>
        <taxon>Gammaproteobacteria</taxon>
        <taxon>Lysobacterales</taxon>
        <taxon>Lysobacteraceae</taxon>
        <taxon>Coralloluteibacterium</taxon>
    </lineage>
</organism>
<evidence type="ECO:0000256" key="2">
    <source>
        <dbReference type="ARBA" id="ARBA00023043"/>
    </source>
</evidence>
<dbReference type="Pfam" id="PF12796">
    <property type="entry name" value="Ank_2"/>
    <property type="match status" value="2"/>
</dbReference>
<keyword evidence="1" id="KW-0677">Repeat</keyword>
<feature type="domain" description="Solute-binding protein family 3/N-terminal" evidence="5">
    <location>
        <begin position="65"/>
        <end position="292"/>
    </location>
</feature>
<feature type="repeat" description="ANK" evidence="3">
    <location>
        <begin position="439"/>
        <end position="471"/>
    </location>
</feature>
<dbReference type="PANTHER" id="PTHR24198:SF165">
    <property type="entry name" value="ANKYRIN REPEAT-CONTAINING PROTEIN-RELATED"/>
    <property type="match status" value="1"/>
</dbReference>
<evidence type="ECO:0000313" key="8">
    <source>
        <dbReference type="Proteomes" id="UP000675747"/>
    </source>
</evidence>
<evidence type="ECO:0000313" key="6">
    <source>
        <dbReference type="EMBL" id="MBR0561541.1"/>
    </source>
</evidence>
<dbReference type="Pfam" id="PF00023">
    <property type="entry name" value="Ank"/>
    <property type="match status" value="1"/>
</dbReference>
<evidence type="ECO:0000313" key="7">
    <source>
        <dbReference type="EMBL" id="MBS7458442.1"/>
    </source>
</evidence>
<evidence type="ECO:0000256" key="3">
    <source>
        <dbReference type="PROSITE-ProRule" id="PRU00023"/>
    </source>
</evidence>
<keyword evidence="2 3" id="KW-0040">ANK repeat</keyword>
<evidence type="ECO:0000256" key="4">
    <source>
        <dbReference type="SAM" id="MobiDB-lite"/>
    </source>
</evidence>
<comment type="caution">
    <text evidence="6">The sequence shown here is derived from an EMBL/GenBank/DDBJ whole genome shotgun (WGS) entry which is preliminary data.</text>
</comment>
<dbReference type="Gene3D" id="1.25.40.20">
    <property type="entry name" value="Ankyrin repeat-containing domain"/>
    <property type="match status" value="2"/>
</dbReference>
<dbReference type="PROSITE" id="PS50088">
    <property type="entry name" value="ANK_REPEAT"/>
    <property type="match status" value="5"/>
</dbReference>
<dbReference type="EMBL" id="JAGQFT020000011">
    <property type="protein sequence ID" value="MBS7458442.1"/>
    <property type="molecule type" value="Genomic_DNA"/>
</dbReference>
<feature type="repeat" description="ANK" evidence="3">
    <location>
        <begin position="406"/>
        <end position="438"/>
    </location>
</feature>
<reference evidence="7 8" key="1">
    <citation type="journal article" date="2021" name="Microbiol. Resour. Announc.">
        <title>Draft Genome Sequence of Coralloluteibacterium stylophorae LMG 29479T.</title>
        <authorList>
            <person name="Karlyshev A.V."/>
            <person name="Kudryashova E.B."/>
            <person name="Ariskina E.V."/>
            <person name="Conroy A.P."/>
            <person name="Abidueva E.Y."/>
        </authorList>
    </citation>
    <scope>NUCLEOTIDE SEQUENCE [LARGE SCALE GENOMIC DNA]</scope>
    <source>
        <strain evidence="7 8">LMG 29479</strain>
    </source>
</reference>
<dbReference type="SMART" id="SM00248">
    <property type="entry name" value="ANK"/>
    <property type="match status" value="5"/>
</dbReference>
<feature type="region of interest" description="Disordered" evidence="4">
    <location>
        <begin position="1"/>
        <end position="31"/>
    </location>
</feature>
<dbReference type="EMBL" id="JAGQFT010000013">
    <property type="protein sequence ID" value="MBR0561541.1"/>
    <property type="molecule type" value="Genomic_DNA"/>
</dbReference>
<dbReference type="SUPFAM" id="SSF48403">
    <property type="entry name" value="Ankyrin repeat"/>
    <property type="match status" value="1"/>
</dbReference>
<keyword evidence="8" id="KW-1185">Reference proteome</keyword>
<evidence type="ECO:0000256" key="1">
    <source>
        <dbReference type="ARBA" id="ARBA00022737"/>
    </source>
</evidence>
<evidence type="ECO:0000259" key="5">
    <source>
        <dbReference type="SMART" id="SM00062"/>
    </source>
</evidence>
<dbReference type="AlphaFoldDB" id="A0A8J7VT21"/>
<feature type="repeat" description="ANK" evidence="3">
    <location>
        <begin position="373"/>
        <end position="405"/>
    </location>
</feature>
<dbReference type="Proteomes" id="UP000675747">
    <property type="component" value="Unassembled WGS sequence"/>
</dbReference>
<gene>
    <name evidence="7" type="ORF">KB893_014985</name>
    <name evidence="6" type="ORF">KB893_03235</name>
</gene>
<dbReference type="SUPFAM" id="SSF53850">
    <property type="entry name" value="Periplasmic binding protein-like II"/>
    <property type="match status" value="1"/>
</dbReference>
<feature type="repeat" description="ANK" evidence="3">
    <location>
        <begin position="472"/>
        <end position="504"/>
    </location>
</feature>
<dbReference type="SMART" id="SM00062">
    <property type="entry name" value="PBPb"/>
    <property type="match status" value="1"/>
</dbReference>
<dbReference type="NCBIfam" id="TIGR03871">
    <property type="entry name" value="ABC_peri_MoxJ_2"/>
    <property type="match status" value="1"/>
</dbReference>